<sequence>MATVPPAKRSRESDDEDIDANDQLVDPALVSADAQKRKRGRPASTGKKPDGADAPAPATDSVPVDPAAPVSGDAPAPPIKTPEELAAEEAKKNRPPAKRGRPRKKPKTDEEAPVIAPTLEAQPAPVA</sequence>
<protein>
    <submittedName>
        <fullName evidence="2">Uncharacterized protein</fullName>
    </submittedName>
</protein>
<comment type="caution">
    <text evidence="2">The sequence shown here is derived from an EMBL/GenBank/DDBJ whole genome shotgun (WGS) entry which is preliminary data.</text>
</comment>
<keyword evidence="3" id="KW-1185">Reference proteome</keyword>
<reference evidence="2 3" key="1">
    <citation type="journal article" date="2011" name="PLoS Pathog.">
        <title>Endophytic Life Strategies Decoded by Genome and Transcriptome Analyses of the Mutualistic Root Symbiont Piriformospora indica.</title>
        <authorList>
            <person name="Zuccaro A."/>
            <person name="Lahrmann U."/>
            <person name="Guldener U."/>
            <person name="Langen G."/>
            <person name="Pfiffi S."/>
            <person name="Biedenkopf D."/>
            <person name="Wong P."/>
            <person name="Samans B."/>
            <person name="Grimm C."/>
            <person name="Basiewicz M."/>
            <person name="Murat C."/>
            <person name="Martin F."/>
            <person name="Kogel K.H."/>
        </authorList>
    </citation>
    <scope>NUCLEOTIDE SEQUENCE [LARGE SCALE GENOMIC DNA]</scope>
    <source>
        <strain evidence="2 3">DSM 11827</strain>
    </source>
</reference>
<proteinExistence type="predicted"/>
<gene>
    <name evidence="2" type="ORF">PIIN_03128</name>
</gene>
<dbReference type="OrthoDB" id="10541354at2759"/>
<feature type="region of interest" description="Disordered" evidence="1">
    <location>
        <begin position="1"/>
        <end position="127"/>
    </location>
</feature>
<dbReference type="HOGENOM" id="CLU_1971375_0_0_1"/>
<feature type="compositionally biased region" description="Basic residues" evidence="1">
    <location>
        <begin position="93"/>
        <end position="106"/>
    </location>
</feature>
<name>G4TD32_SERID</name>
<dbReference type="AlphaFoldDB" id="G4TD32"/>
<dbReference type="Proteomes" id="UP000007148">
    <property type="component" value="Unassembled WGS sequence"/>
</dbReference>
<organism evidence="2 3">
    <name type="scientific">Serendipita indica (strain DSM 11827)</name>
    <name type="common">Root endophyte fungus</name>
    <name type="synonym">Piriformospora indica</name>
    <dbReference type="NCBI Taxonomy" id="1109443"/>
    <lineage>
        <taxon>Eukaryota</taxon>
        <taxon>Fungi</taxon>
        <taxon>Dikarya</taxon>
        <taxon>Basidiomycota</taxon>
        <taxon>Agaricomycotina</taxon>
        <taxon>Agaricomycetes</taxon>
        <taxon>Sebacinales</taxon>
        <taxon>Serendipitaceae</taxon>
        <taxon>Serendipita</taxon>
    </lineage>
</organism>
<evidence type="ECO:0000256" key="1">
    <source>
        <dbReference type="SAM" id="MobiDB-lite"/>
    </source>
</evidence>
<dbReference type="InParanoid" id="G4TD32"/>
<accession>G4TD32</accession>
<dbReference type="EMBL" id="CAFZ01000050">
    <property type="protein sequence ID" value="CCA69228.1"/>
    <property type="molecule type" value="Genomic_DNA"/>
</dbReference>
<evidence type="ECO:0000313" key="2">
    <source>
        <dbReference type="EMBL" id="CCA69228.1"/>
    </source>
</evidence>
<evidence type="ECO:0000313" key="3">
    <source>
        <dbReference type="Proteomes" id="UP000007148"/>
    </source>
</evidence>